<sequence>MAASGLGDKRPKGQTRIAMFKRTKQPTPIQMVLRVVYDIQARKRAARIEPDHALLIGDRIYLHVSQVLTPEGFKRIVDKLVADGIILRGDTARDTYIRIADYDSVASCYNDAPRPQSPQLTFNER</sequence>
<protein>
    <submittedName>
        <fullName evidence="1">Uncharacterized protein</fullName>
    </submittedName>
</protein>
<dbReference type="EMBL" id="BK014804">
    <property type="protein sequence ID" value="DAD76563.1"/>
    <property type="molecule type" value="Genomic_DNA"/>
</dbReference>
<organism evidence="1">
    <name type="scientific">Siphoviridae sp. ctqpo8</name>
    <dbReference type="NCBI Taxonomy" id="2826469"/>
    <lineage>
        <taxon>Viruses</taxon>
        <taxon>Duplodnaviria</taxon>
        <taxon>Heunggongvirae</taxon>
        <taxon>Uroviricota</taxon>
        <taxon>Caudoviricetes</taxon>
    </lineage>
</organism>
<proteinExistence type="predicted"/>
<evidence type="ECO:0000313" key="1">
    <source>
        <dbReference type="EMBL" id="DAD76563.1"/>
    </source>
</evidence>
<name>A0A8S5M3B9_9CAUD</name>
<reference evidence="1" key="1">
    <citation type="journal article" date="2021" name="Proc. Natl. Acad. Sci. U.S.A.">
        <title>A Catalog of Tens of Thousands of Viruses from Human Metagenomes Reveals Hidden Associations with Chronic Diseases.</title>
        <authorList>
            <person name="Tisza M.J."/>
            <person name="Buck C.B."/>
        </authorList>
    </citation>
    <scope>NUCLEOTIDE SEQUENCE</scope>
    <source>
        <strain evidence="1">Ctqpo8</strain>
    </source>
</reference>
<accession>A0A8S5M3B9</accession>